<evidence type="ECO:0000313" key="4">
    <source>
        <dbReference type="Proteomes" id="UP000316801"/>
    </source>
</evidence>
<protein>
    <submittedName>
        <fullName evidence="3">FAD-binding oxidoreductase</fullName>
    </submittedName>
</protein>
<dbReference type="PROSITE" id="PS51257">
    <property type="entry name" value="PROKAR_LIPOPROTEIN"/>
    <property type="match status" value="1"/>
</dbReference>
<dbReference type="Gene3D" id="3.50.50.60">
    <property type="entry name" value="FAD/NAD(P)-binding domain"/>
    <property type="match status" value="1"/>
</dbReference>
<dbReference type="Pfam" id="PF01266">
    <property type="entry name" value="DAO"/>
    <property type="match status" value="1"/>
</dbReference>
<dbReference type="SUPFAM" id="SSF51905">
    <property type="entry name" value="FAD/NAD(P)-binding domain"/>
    <property type="match status" value="1"/>
</dbReference>
<reference evidence="3 4" key="1">
    <citation type="submission" date="2019-07" db="EMBL/GenBank/DDBJ databases">
        <title>Ln-dependent methylotrophs.</title>
        <authorList>
            <person name="Tani A."/>
        </authorList>
    </citation>
    <scope>NUCLEOTIDE SEQUENCE [LARGE SCALE GENOMIC DNA]</scope>
    <source>
        <strain evidence="3 4">SM12</strain>
    </source>
</reference>
<keyword evidence="4" id="KW-1185">Reference proteome</keyword>
<dbReference type="InterPro" id="IPR036188">
    <property type="entry name" value="FAD/NAD-bd_sf"/>
</dbReference>
<organism evidence="3 4">
    <name type="scientific">Rhizobium straminoryzae</name>
    <dbReference type="NCBI Taxonomy" id="1387186"/>
    <lineage>
        <taxon>Bacteria</taxon>
        <taxon>Pseudomonadati</taxon>
        <taxon>Pseudomonadota</taxon>
        <taxon>Alphaproteobacteria</taxon>
        <taxon>Hyphomicrobiales</taxon>
        <taxon>Rhizobiaceae</taxon>
        <taxon>Rhizobium/Agrobacterium group</taxon>
        <taxon>Rhizobium</taxon>
    </lineage>
</organism>
<dbReference type="Gene3D" id="3.30.9.10">
    <property type="entry name" value="D-Amino Acid Oxidase, subunit A, domain 2"/>
    <property type="match status" value="1"/>
</dbReference>
<feature type="domain" description="FAD dependent oxidoreductase" evidence="2">
    <location>
        <begin position="7"/>
        <end position="311"/>
    </location>
</feature>
<dbReference type="EMBL" id="VJMG01000055">
    <property type="protein sequence ID" value="TRL36368.1"/>
    <property type="molecule type" value="Genomic_DNA"/>
</dbReference>
<evidence type="ECO:0000256" key="1">
    <source>
        <dbReference type="ARBA" id="ARBA00023002"/>
    </source>
</evidence>
<evidence type="ECO:0000313" key="3">
    <source>
        <dbReference type="EMBL" id="TRL36368.1"/>
    </source>
</evidence>
<dbReference type="RefSeq" id="WP_143126620.1">
    <property type="nucleotide sequence ID" value="NZ_VJMG01000055.1"/>
</dbReference>
<accession>A0A549T3A8</accession>
<dbReference type="Proteomes" id="UP000316801">
    <property type="component" value="Unassembled WGS sequence"/>
</dbReference>
<proteinExistence type="predicted"/>
<sequence>MTRTDVDCLIIGGGFYGCCLALFLRSVTDRVLVVEADTQLMNRASRVNQARIHTGFHYPRSVLTAVKSMVLHRRFAMDFPDAVTSNFQMLYAIARKRSKVSAKRFFKMFSDMGAPIAAANPMQAALFSRETIEDVFACQEYAFDFSVLRDLMAERLPASGVDVRLKTEALEIEERADYTIVRLSDGSEISARHVFNVTYAQINSLLRSAALPQANLKYEVTEIALVEPPRQMEGYGITIMDGPFLSVMPYPSEKLYSLTHVRYTPHHSWTDATDPRKPYDVLSGYSADDRYRHMIADGQRYVPSLAEAQWVKSIYDVKTVLVKSETDDGRPILYQRLPQTSRVTSILGGKIDNIYDLFDLVRHMHPEWREAHSGLVTGHDHPLAASA</sequence>
<evidence type="ECO:0000259" key="2">
    <source>
        <dbReference type="Pfam" id="PF01266"/>
    </source>
</evidence>
<name>A0A549T3A8_9HYPH</name>
<keyword evidence="1" id="KW-0560">Oxidoreductase</keyword>
<dbReference type="InterPro" id="IPR006076">
    <property type="entry name" value="FAD-dep_OxRdtase"/>
</dbReference>
<dbReference type="AlphaFoldDB" id="A0A549T3A8"/>
<dbReference type="GO" id="GO:0016491">
    <property type="term" value="F:oxidoreductase activity"/>
    <property type="evidence" value="ECO:0007669"/>
    <property type="project" value="UniProtKB-KW"/>
</dbReference>
<comment type="caution">
    <text evidence="3">The sequence shown here is derived from an EMBL/GenBank/DDBJ whole genome shotgun (WGS) entry which is preliminary data.</text>
</comment>
<gene>
    <name evidence="3" type="ORF">FNA46_18150</name>
</gene>